<evidence type="ECO:0000259" key="6">
    <source>
        <dbReference type="PROSITE" id="PS50089"/>
    </source>
</evidence>
<dbReference type="InterPro" id="IPR013083">
    <property type="entry name" value="Znf_RING/FYVE/PHD"/>
</dbReference>
<dbReference type="InterPro" id="IPR051342">
    <property type="entry name" value="PDZ_scaffold"/>
</dbReference>
<evidence type="ECO:0000256" key="1">
    <source>
        <dbReference type="ARBA" id="ARBA00022723"/>
    </source>
</evidence>
<feature type="domain" description="PDZ" evidence="7">
    <location>
        <begin position="697"/>
        <end position="783"/>
    </location>
</feature>
<dbReference type="InterPro" id="IPR001841">
    <property type="entry name" value="Znf_RING"/>
</dbReference>
<dbReference type="Gene3D" id="3.30.40.10">
    <property type="entry name" value="Zinc/RING finger domain, C3HC4 (zinc finger)"/>
    <property type="match status" value="1"/>
</dbReference>
<dbReference type="CDD" id="cd06680">
    <property type="entry name" value="PDZ4_LNX1_2-like"/>
    <property type="match status" value="1"/>
</dbReference>
<feature type="region of interest" description="Disordered" evidence="5">
    <location>
        <begin position="185"/>
        <end position="222"/>
    </location>
</feature>
<dbReference type="FunFam" id="2.30.42.10:FF:000081">
    <property type="entry name" value="Ligand of Numb protein X 2"/>
    <property type="match status" value="1"/>
</dbReference>
<feature type="compositionally biased region" description="Polar residues" evidence="5">
    <location>
        <begin position="188"/>
        <end position="204"/>
    </location>
</feature>
<feature type="domain" description="PDZ" evidence="7">
    <location>
        <begin position="565"/>
        <end position="652"/>
    </location>
</feature>
<dbReference type="PROSITE" id="PS00518">
    <property type="entry name" value="ZF_RING_1"/>
    <property type="match status" value="1"/>
</dbReference>
<dbReference type="InterPro" id="IPR001478">
    <property type="entry name" value="PDZ"/>
</dbReference>
<keyword evidence="1" id="KW-0479">Metal-binding</keyword>
<dbReference type="SUPFAM" id="SSF50156">
    <property type="entry name" value="PDZ domain-like"/>
    <property type="match status" value="4"/>
</dbReference>
<name>A0AA97JWC3_EUBMA</name>
<dbReference type="PROSITE" id="PS50089">
    <property type="entry name" value="ZF_RING_2"/>
    <property type="match status" value="1"/>
</dbReference>
<dbReference type="PANTHER" id="PTHR19964:SF14">
    <property type="entry name" value="E3 UBIQUITIN-PROTEIN LIGASE LNX"/>
    <property type="match status" value="1"/>
</dbReference>
<dbReference type="Pfam" id="PF00097">
    <property type="entry name" value="zf-C3HC4"/>
    <property type="match status" value="1"/>
</dbReference>
<feature type="domain" description="RING-type" evidence="6">
    <location>
        <begin position="45"/>
        <end position="83"/>
    </location>
</feature>
<dbReference type="SMART" id="SM00228">
    <property type="entry name" value="PDZ"/>
    <property type="match status" value="4"/>
</dbReference>
<protein>
    <submittedName>
        <fullName evidence="9">E3 ubiquitin-protein ligase LNX isoform X1</fullName>
    </submittedName>
</protein>
<dbReference type="InterPro" id="IPR036034">
    <property type="entry name" value="PDZ_sf"/>
</dbReference>
<dbReference type="GeneID" id="129336444"/>
<dbReference type="Gene3D" id="2.30.42.10">
    <property type="match status" value="4"/>
</dbReference>
<keyword evidence="3" id="KW-0862">Zinc</keyword>
<dbReference type="AlphaFoldDB" id="A0AA97JWC3"/>
<dbReference type="PANTHER" id="PTHR19964">
    <property type="entry name" value="MULTIPLE PDZ DOMAIN PROTEIN"/>
    <property type="match status" value="1"/>
</dbReference>
<evidence type="ECO:0000256" key="2">
    <source>
        <dbReference type="ARBA" id="ARBA00022771"/>
    </source>
</evidence>
<dbReference type="CDD" id="cd06678">
    <property type="entry name" value="PDZ2_LNX1_2-like"/>
    <property type="match status" value="1"/>
</dbReference>
<dbReference type="GO" id="GO:0006511">
    <property type="term" value="P:ubiquitin-dependent protein catabolic process"/>
    <property type="evidence" value="ECO:0007669"/>
    <property type="project" value="TreeGrafter"/>
</dbReference>
<dbReference type="Proteomes" id="UP001190640">
    <property type="component" value="Chromosome 10"/>
</dbReference>
<dbReference type="Pfam" id="PF00595">
    <property type="entry name" value="PDZ"/>
    <property type="match status" value="4"/>
</dbReference>
<dbReference type="InterPro" id="IPR017907">
    <property type="entry name" value="Znf_RING_CS"/>
</dbReference>
<dbReference type="SUPFAM" id="SSF57850">
    <property type="entry name" value="RING/U-box"/>
    <property type="match status" value="1"/>
</dbReference>
<reference evidence="9" key="1">
    <citation type="submission" date="2025-08" db="UniProtKB">
        <authorList>
            <consortium name="RefSeq"/>
        </authorList>
    </citation>
    <scope>IDENTIFICATION</scope>
    <source>
        <tissue evidence="9">Blood</tissue>
    </source>
</reference>
<gene>
    <name evidence="9" type="primary">LNX1</name>
</gene>
<dbReference type="CDD" id="cd06677">
    <property type="entry name" value="PDZ1_LNX1_2-like"/>
    <property type="match status" value="1"/>
</dbReference>
<dbReference type="SMART" id="SM00184">
    <property type="entry name" value="RING"/>
    <property type="match status" value="1"/>
</dbReference>
<dbReference type="FunFam" id="2.30.42.10:FF:000164">
    <property type="entry name" value="Ligand of numb-protein X 2"/>
    <property type="match status" value="1"/>
</dbReference>
<dbReference type="InterPro" id="IPR018957">
    <property type="entry name" value="Znf_C3HC4_RING-type"/>
</dbReference>
<dbReference type="FunFam" id="3.30.40.10:FF:000120">
    <property type="entry name" value="ligand of Numb protein X 2"/>
    <property type="match status" value="1"/>
</dbReference>
<evidence type="ECO:0000313" key="8">
    <source>
        <dbReference type="Proteomes" id="UP001190640"/>
    </source>
</evidence>
<evidence type="ECO:0000256" key="3">
    <source>
        <dbReference type="ARBA" id="ARBA00022833"/>
    </source>
</evidence>
<evidence type="ECO:0000313" key="9">
    <source>
        <dbReference type="RefSeq" id="XP_054845490.1"/>
    </source>
</evidence>
<dbReference type="FunFam" id="2.30.42.10:FF:000198">
    <property type="entry name" value="E3 ubiquitin-protein ligase LNX isoform X1"/>
    <property type="match status" value="1"/>
</dbReference>
<feature type="domain" description="PDZ" evidence="7">
    <location>
        <begin position="332"/>
        <end position="417"/>
    </location>
</feature>
<evidence type="ECO:0000259" key="7">
    <source>
        <dbReference type="PROSITE" id="PS50106"/>
    </source>
</evidence>
<proteinExistence type="predicted"/>
<dbReference type="CTD" id="84708"/>
<keyword evidence="8" id="KW-1185">Reference proteome</keyword>
<dbReference type="GO" id="GO:0004842">
    <property type="term" value="F:ubiquitin-protein transferase activity"/>
    <property type="evidence" value="ECO:0007669"/>
    <property type="project" value="TreeGrafter"/>
</dbReference>
<dbReference type="KEGG" id="emc:129336444"/>
<evidence type="ECO:0000256" key="5">
    <source>
        <dbReference type="SAM" id="MobiDB-lite"/>
    </source>
</evidence>
<dbReference type="PROSITE" id="PS50106">
    <property type="entry name" value="PDZ"/>
    <property type="match status" value="4"/>
</dbReference>
<dbReference type="GO" id="GO:0008270">
    <property type="term" value="F:zinc ion binding"/>
    <property type="evidence" value="ECO:0007669"/>
    <property type="project" value="UniProtKB-KW"/>
</dbReference>
<accession>A0AA97JWC3</accession>
<dbReference type="CDD" id="cd06679">
    <property type="entry name" value="PDZ3_LNX1_2-like"/>
    <property type="match status" value="1"/>
</dbReference>
<evidence type="ECO:0000256" key="4">
    <source>
        <dbReference type="PROSITE-ProRule" id="PRU00175"/>
    </source>
</evidence>
<keyword evidence="2 4" id="KW-0863">Zinc-finger</keyword>
<sequence>MSQEGPLEGLEASSEPLCAVCGQSHLPEENHAYSYTEDMDGDLICHICLQPLLQPLDTPCGHTYCTVCLTDFLVEKDFCPVDRKGLTLQTCRKSSILVNKLLDKLMVSCPFTEHCSEVVQRCDLEQHFQNGCKGASHYGLTKDRKRRSQDGSPDSTAALTVAAAGPELSAAASIALMTDEPGLINPAFSATSEDGQSGPSSADLSRSHQTRSRHFERSTIRSRSSKKINRAFSILRRTKSGSAVANRAERERENVGNMVASEEDPVCPTPFLVHKTQKHAEKSRSRTGKSKTESILLSMFSSSSIYKKWKFKGAKKVFPRLYHLIPDGEITSIKISRSNPNERLAIRIVGGSETPLVHIIIQHIYHDGAIARDGRLLPGDMILKVNGMDIRNVPHRYALSVLRQPCQILRLTVLREQVYKCRNNGLPLDTPCTRDDSVHIVLNKGSPEEQLGIKLVRKADETGVFVFNLLEGGVAARDGQLQENDRVLAINGHDLRCGSPESAAQLIQASVKHVHFIVSRQSRPQTPDILQEAGWDYTGSHQPCPAHSNSPNKAALHAVTSREKVVVVQKDNVESLGMTVAGGACSHREWDLPIYVISVEQGGVISRDGRIKTGDILLNVNGTDLTGVSRGEAVALLKNTSSSVTLKVLELKECESLVEESDWSLLSAHVSTPGPSEWSPSWVMWLELPRYLYSCKEIVLRRNTAGNLGFSIVGGHEENNGNKPFFIKSIVGGTPAYNDGRIRCGDILLAVNGRNVSGMVHASLQSMLKQLKGKITLTIVSWPGTFL</sequence>
<dbReference type="CDD" id="cd16779">
    <property type="entry name" value="mRING-HC-C3HC3D_LNX1"/>
    <property type="match status" value="1"/>
</dbReference>
<dbReference type="GO" id="GO:0005737">
    <property type="term" value="C:cytoplasm"/>
    <property type="evidence" value="ECO:0007669"/>
    <property type="project" value="TreeGrafter"/>
</dbReference>
<organism evidence="8 9">
    <name type="scientific">Eublepharis macularius</name>
    <name type="common">Leopard gecko</name>
    <name type="synonym">Cyrtodactylus macularius</name>
    <dbReference type="NCBI Taxonomy" id="481883"/>
    <lineage>
        <taxon>Eukaryota</taxon>
        <taxon>Metazoa</taxon>
        <taxon>Chordata</taxon>
        <taxon>Craniata</taxon>
        <taxon>Vertebrata</taxon>
        <taxon>Euteleostomi</taxon>
        <taxon>Lepidosauria</taxon>
        <taxon>Squamata</taxon>
        <taxon>Bifurcata</taxon>
        <taxon>Gekkota</taxon>
        <taxon>Eublepharidae</taxon>
        <taxon>Eublepharinae</taxon>
        <taxon>Eublepharis</taxon>
    </lineage>
</organism>
<feature type="domain" description="PDZ" evidence="7">
    <location>
        <begin position="439"/>
        <end position="522"/>
    </location>
</feature>
<dbReference type="RefSeq" id="XP_054845490.1">
    <property type="nucleotide sequence ID" value="XM_054989515.1"/>
</dbReference>